<feature type="region of interest" description="Disordered" evidence="1">
    <location>
        <begin position="1"/>
        <end position="20"/>
    </location>
</feature>
<gene>
    <name evidence="2" type="ORF">MN116_005298</name>
</gene>
<name>A0AAE1ZDH8_SCHME</name>
<feature type="compositionally biased region" description="Polar residues" evidence="1">
    <location>
        <begin position="1"/>
        <end position="14"/>
    </location>
</feature>
<evidence type="ECO:0000313" key="2">
    <source>
        <dbReference type="EMBL" id="KAK4471915.1"/>
    </source>
</evidence>
<sequence>MTENKNLTPTHIQHNNNSNNNNINNTNNHFGNNTTTNYTNSSHPEMLSSMNNKYIELPLIASYSNAFLETIAEETSELETSENGTFNNELFDTDQISFCTDSELKIYEMDFPNQLSSIMIGDNDEHHGNCDVIENLEMYLPKTFNHKSLLNKSLEKSKQHEFPSDNIEKNISNQQPFMEVKSCDYWTLNLPITLGNKTNNSDENELNIKLTNQMNSSLKKTDHMKIVNTATITTTTNTTNTNTINTDNTNDNVQKFSRIHEEFKENQKGIRMSKSPAGFSLPLWNDETTDEELLILSTDYDKNQLCWTLTPSQTRITSSCLPCHRSDETKNIHNYPVMYANATGAAIPNVKVKKVPDTLKRDNFVHVNTVPVMQSTSSSSLQSSRNLLSTFHPLASIHNVCKTSIENPTRTQLPSLCAQSPIKGAEYNLMFPNVSTQTFTKIRPVSNEKAQITPQSDPTVENSKNHMFPSTLIPNRLVINNQPFKSCHQDFNKDTTNQKLLYTGCNSSHFDHTVKPIIPNYTSANMPQVNKQLFTTPHISTYNGGYSIGNNLPKDSIEHKLSSMKGFLNDNSNMLNQQMQQSGLLDRHTTTNTTVSQINNNYPLNQTNMSVSTFKPASRDFSYTLSATHNDFNYSICITPETSIENKCEEKNGIYSKAVDRIQQTFVPTSSFSALCNQDKKFEDEPDSLPHVLLFNEKHNLNSTSTFNNQSTTYHHVKSPDFKTLDYSKLFSSHHHLHSYQRNPVEMDKHEVSECKAPLCNQRSSDNLKIPNDNRNLEANHIKYFFSDEKFTWKPSNQVQQSTYSLEGFKSKLSNDNNISNLFRPLQRSPAVVGVSDLLVKSDAELSRILEKVKNVQQDNCFKLDSQGKLKPTISREDSSPDKDISNGGLHSSSYQDDISPARRRFFPQYLSRDVKLNNSTGLSRQNSDDLEEKRSFYDYGCDDEEDDDKIEDGEVGDDGYLCQSDIQVRNNMFYNDQSVPYSKYIGYNKENNNTSVMQRIRDLELQNQPYRWEDDCKHATNKQSAQIMNINQITNNNNIKTTISSLNEVKIKKVGNGDEFLSSYECEDNDVPYIDSDSLVLEVSHIKNLSPRIADLEEITLSSRRNSVSGSSWLGLYPTDNHTFDQNQSTSELISNKIIIDQSKHGNVQIRRRRRDCHSYDSSTQCRNKRRQNMWLQKLCGCVQASRSH</sequence>
<keyword evidence="3" id="KW-1185">Reference proteome</keyword>
<evidence type="ECO:0000256" key="1">
    <source>
        <dbReference type="SAM" id="MobiDB-lite"/>
    </source>
</evidence>
<reference evidence="2" key="2">
    <citation type="journal article" date="2023" name="Infect Dis Poverty">
        <title>Chromosome-scale genome of the human blood fluke Schistosoma mekongi and its implications for public health.</title>
        <authorList>
            <person name="Zhou M."/>
            <person name="Xu L."/>
            <person name="Xu D."/>
            <person name="Chen W."/>
            <person name="Khan J."/>
            <person name="Hu Y."/>
            <person name="Huang H."/>
            <person name="Wei H."/>
            <person name="Zhang Y."/>
            <person name="Chusongsang P."/>
            <person name="Tanasarnprasert K."/>
            <person name="Hu X."/>
            <person name="Limpanont Y."/>
            <person name="Lv Z."/>
        </authorList>
    </citation>
    <scope>NUCLEOTIDE SEQUENCE</scope>
    <source>
        <strain evidence="2">LV_2022a</strain>
    </source>
</reference>
<proteinExistence type="predicted"/>
<feature type="compositionally biased region" description="Basic and acidic residues" evidence="1">
    <location>
        <begin position="874"/>
        <end position="885"/>
    </location>
</feature>
<reference evidence="2" key="1">
    <citation type="submission" date="2022-04" db="EMBL/GenBank/DDBJ databases">
        <authorList>
            <person name="Xu L."/>
            <person name="Lv Z."/>
        </authorList>
    </citation>
    <scope>NUCLEOTIDE SEQUENCE</scope>
    <source>
        <strain evidence="2">LV_2022a</strain>
    </source>
</reference>
<feature type="region of interest" description="Disordered" evidence="1">
    <location>
        <begin position="867"/>
        <end position="898"/>
    </location>
</feature>
<dbReference type="Proteomes" id="UP001292079">
    <property type="component" value="Unassembled WGS sequence"/>
</dbReference>
<dbReference type="AlphaFoldDB" id="A0AAE1ZDH8"/>
<protein>
    <submittedName>
        <fullName evidence="2">Uncharacterized protein</fullName>
    </submittedName>
</protein>
<evidence type="ECO:0000313" key="3">
    <source>
        <dbReference type="Proteomes" id="UP001292079"/>
    </source>
</evidence>
<dbReference type="EMBL" id="JALJAT010000003">
    <property type="protein sequence ID" value="KAK4471915.1"/>
    <property type="molecule type" value="Genomic_DNA"/>
</dbReference>
<comment type="caution">
    <text evidence="2">The sequence shown here is derived from an EMBL/GenBank/DDBJ whole genome shotgun (WGS) entry which is preliminary data.</text>
</comment>
<accession>A0AAE1ZDH8</accession>
<organism evidence="2 3">
    <name type="scientific">Schistosoma mekongi</name>
    <name type="common">Parasitic worm</name>
    <dbReference type="NCBI Taxonomy" id="38744"/>
    <lineage>
        <taxon>Eukaryota</taxon>
        <taxon>Metazoa</taxon>
        <taxon>Spiralia</taxon>
        <taxon>Lophotrochozoa</taxon>
        <taxon>Platyhelminthes</taxon>
        <taxon>Trematoda</taxon>
        <taxon>Digenea</taxon>
        <taxon>Strigeidida</taxon>
        <taxon>Schistosomatoidea</taxon>
        <taxon>Schistosomatidae</taxon>
        <taxon>Schistosoma</taxon>
    </lineage>
</organism>